<organism evidence="7 8">
    <name type="scientific">Gynuella sunshinyii YC6258</name>
    <dbReference type="NCBI Taxonomy" id="1445510"/>
    <lineage>
        <taxon>Bacteria</taxon>
        <taxon>Pseudomonadati</taxon>
        <taxon>Pseudomonadota</taxon>
        <taxon>Gammaproteobacteria</taxon>
        <taxon>Oceanospirillales</taxon>
        <taxon>Saccharospirillaceae</taxon>
        <taxon>Gynuella</taxon>
    </lineage>
</organism>
<evidence type="ECO:0000259" key="6">
    <source>
        <dbReference type="PROSITE" id="PS51900"/>
    </source>
</evidence>
<dbReference type="AlphaFoldDB" id="A0A0C5V8Y5"/>
<dbReference type="PANTHER" id="PTHR30349:SF93">
    <property type="entry name" value="FELS-2 PROPHAGE PROTEIN"/>
    <property type="match status" value="1"/>
</dbReference>
<name>A0A0C5V8Y5_9GAMM</name>
<gene>
    <name evidence="7" type="ORF">YC6258_03784</name>
</gene>
<dbReference type="PATRIC" id="fig|1445510.3.peg.3761"/>
<dbReference type="SUPFAM" id="SSF56349">
    <property type="entry name" value="DNA breaking-rejoining enzymes"/>
    <property type="match status" value="1"/>
</dbReference>
<dbReference type="Proteomes" id="UP000032266">
    <property type="component" value="Chromosome"/>
</dbReference>
<evidence type="ECO:0000259" key="5">
    <source>
        <dbReference type="PROSITE" id="PS51898"/>
    </source>
</evidence>
<dbReference type="EMBL" id="CP007142">
    <property type="protein sequence ID" value="AJQ95820.1"/>
    <property type="molecule type" value="Genomic_DNA"/>
</dbReference>
<keyword evidence="3" id="KW-0233">DNA recombination</keyword>
<dbReference type="GO" id="GO:0003677">
    <property type="term" value="F:DNA binding"/>
    <property type="evidence" value="ECO:0007669"/>
    <property type="project" value="UniProtKB-UniRule"/>
</dbReference>
<keyword evidence="1" id="KW-0229">DNA integration</keyword>
<dbReference type="InterPro" id="IPR013762">
    <property type="entry name" value="Integrase-like_cat_sf"/>
</dbReference>
<dbReference type="Pfam" id="PF24624">
    <property type="entry name" value="Int_N"/>
    <property type="match status" value="1"/>
</dbReference>
<keyword evidence="2 4" id="KW-0238">DNA-binding</keyword>
<dbReference type="InterPro" id="IPR057084">
    <property type="entry name" value="Int_N"/>
</dbReference>
<reference evidence="7 8" key="1">
    <citation type="submission" date="2014-01" db="EMBL/GenBank/DDBJ databases">
        <title>Full genme sequencing of cellulolytic bacterium Gynuella sunshinyii YC6258T gen. nov., sp. nov.</title>
        <authorList>
            <person name="Khan H."/>
            <person name="Chung E.J."/>
            <person name="Chung Y.R."/>
        </authorList>
    </citation>
    <scope>NUCLEOTIDE SEQUENCE [LARGE SCALE GENOMIC DNA]</scope>
    <source>
        <strain evidence="7 8">YC6258</strain>
    </source>
</reference>
<evidence type="ECO:0000256" key="1">
    <source>
        <dbReference type="ARBA" id="ARBA00022908"/>
    </source>
</evidence>
<accession>A0A0C5V8Y5</accession>
<sequence>MPVKKTPDGTYQARLQIDGRRYARNFPTAREAKIWEANTRKQASDGTLSLIKDNRTLLALIEDWYNLHGSQLADGQKRLSKLRGIASRLKNPVARHFTAEQFAEYRTKRIDSGISKNNQNHEHAYLSAVFNELIRLDSWPYNNPLKNLRKLRIEESDVKYLELFEIHALLNQCRHSRNEDLFNVVCLALSTGARWGEAQNLRREQLHPYRVTYQGTQTKSGKSRTIPISEELYHQLSDHSPITGRLFNNCERAFSNAINQAGIELLEGQRTHILRHTFASHFMMSGGDLLTLNKILGHSTIQMTMRYAHLSPDHLSQAIEHNPLALEWHGTRKNGTETAR</sequence>
<feature type="domain" description="Tyr recombinase" evidence="5">
    <location>
        <begin position="156"/>
        <end position="320"/>
    </location>
</feature>
<feature type="domain" description="Core-binding (CB)" evidence="6">
    <location>
        <begin position="55"/>
        <end position="134"/>
    </location>
</feature>
<dbReference type="CDD" id="cd00796">
    <property type="entry name" value="INT_Rci_Hp1_C"/>
    <property type="match status" value="1"/>
</dbReference>
<dbReference type="PANTHER" id="PTHR30349">
    <property type="entry name" value="PHAGE INTEGRASE-RELATED"/>
    <property type="match status" value="1"/>
</dbReference>
<dbReference type="Gene3D" id="1.10.443.10">
    <property type="entry name" value="Intergrase catalytic core"/>
    <property type="match status" value="1"/>
</dbReference>
<evidence type="ECO:0000313" key="7">
    <source>
        <dbReference type="EMBL" id="AJQ95820.1"/>
    </source>
</evidence>
<keyword evidence="8" id="KW-1185">Reference proteome</keyword>
<proteinExistence type="predicted"/>
<dbReference type="OrthoDB" id="9057547at2"/>
<protein>
    <submittedName>
        <fullName evidence="7">Site-specific recombinase XerD</fullName>
    </submittedName>
</protein>
<evidence type="ECO:0000313" key="8">
    <source>
        <dbReference type="Proteomes" id="UP000032266"/>
    </source>
</evidence>
<dbReference type="InterPro" id="IPR002104">
    <property type="entry name" value="Integrase_catalytic"/>
</dbReference>
<evidence type="ECO:0000256" key="2">
    <source>
        <dbReference type="ARBA" id="ARBA00023125"/>
    </source>
</evidence>
<dbReference type="InterPro" id="IPR011010">
    <property type="entry name" value="DNA_brk_join_enz"/>
</dbReference>
<dbReference type="KEGG" id="gsn:YC6258_03784"/>
<dbReference type="Pfam" id="PF00589">
    <property type="entry name" value="Phage_integrase"/>
    <property type="match status" value="1"/>
</dbReference>
<evidence type="ECO:0000256" key="3">
    <source>
        <dbReference type="ARBA" id="ARBA00023172"/>
    </source>
</evidence>
<dbReference type="GO" id="GO:0006310">
    <property type="term" value="P:DNA recombination"/>
    <property type="evidence" value="ECO:0007669"/>
    <property type="project" value="UniProtKB-KW"/>
</dbReference>
<evidence type="ECO:0000256" key="4">
    <source>
        <dbReference type="PROSITE-ProRule" id="PRU01248"/>
    </source>
</evidence>
<dbReference type="HOGENOM" id="CLU_027562_44_0_6"/>
<dbReference type="InterPro" id="IPR044068">
    <property type="entry name" value="CB"/>
</dbReference>
<dbReference type="STRING" id="1445510.YC6258_03784"/>
<dbReference type="PROSITE" id="PS51900">
    <property type="entry name" value="CB"/>
    <property type="match status" value="1"/>
</dbReference>
<dbReference type="GO" id="GO:0015074">
    <property type="term" value="P:DNA integration"/>
    <property type="evidence" value="ECO:0007669"/>
    <property type="project" value="UniProtKB-KW"/>
</dbReference>
<dbReference type="InterPro" id="IPR050090">
    <property type="entry name" value="Tyrosine_recombinase_XerCD"/>
</dbReference>
<dbReference type="RefSeq" id="WP_044617986.1">
    <property type="nucleotide sequence ID" value="NZ_CP007142.1"/>
</dbReference>
<dbReference type="PROSITE" id="PS51898">
    <property type="entry name" value="TYR_RECOMBINASE"/>
    <property type="match status" value="1"/>
</dbReference>